<dbReference type="Proteomes" id="UP000790347">
    <property type="component" value="Unassembled WGS sequence"/>
</dbReference>
<name>A0A922L6J7_DERFA</name>
<protein>
    <submittedName>
        <fullName evidence="3">Uncharacterized protein</fullName>
    </submittedName>
</protein>
<feature type="region of interest" description="Disordered" evidence="1">
    <location>
        <begin position="216"/>
        <end position="322"/>
    </location>
</feature>
<feature type="signal peptide" evidence="2">
    <location>
        <begin position="1"/>
        <end position="23"/>
    </location>
</feature>
<feature type="region of interest" description="Disordered" evidence="1">
    <location>
        <begin position="404"/>
        <end position="427"/>
    </location>
</feature>
<feature type="compositionally biased region" description="Basic and acidic residues" evidence="1">
    <location>
        <begin position="303"/>
        <end position="322"/>
    </location>
</feature>
<evidence type="ECO:0000256" key="1">
    <source>
        <dbReference type="SAM" id="MobiDB-lite"/>
    </source>
</evidence>
<evidence type="ECO:0000313" key="3">
    <source>
        <dbReference type="EMBL" id="KAH9521123.1"/>
    </source>
</evidence>
<dbReference type="AlphaFoldDB" id="A0A922L6J7"/>
<reference evidence="3" key="2">
    <citation type="journal article" date="2022" name="Res Sq">
        <title>Comparative Genomics Reveals Insights into the Divergent Evolution of Astigmatic Mites and Household Pest Adaptations.</title>
        <authorList>
            <person name="Xiong Q."/>
            <person name="Wan A.T.-Y."/>
            <person name="Liu X.-Y."/>
            <person name="Fung C.S.-H."/>
            <person name="Xiao X."/>
            <person name="Malainual N."/>
            <person name="Hou J."/>
            <person name="Wang L."/>
            <person name="Wang M."/>
            <person name="Yang K."/>
            <person name="Cui Y."/>
            <person name="Leung E."/>
            <person name="Nong W."/>
            <person name="Shin S.-K."/>
            <person name="Au S."/>
            <person name="Jeong K.Y."/>
            <person name="Chew F.T."/>
            <person name="Hui J."/>
            <person name="Leung T.F."/>
            <person name="Tungtrongchitr A."/>
            <person name="Zhong N."/>
            <person name="Liu Z."/>
            <person name="Tsui S."/>
        </authorList>
    </citation>
    <scope>NUCLEOTIDE SEQUENCE</scope>
    <source>
        <strain evidence="3">Derf</strain>
        <tissue evidence="3">Whole organism</tissue>
    </source>
</reference>
<evidence type="ECO:0000256" key="2">
    <source>
        <dbReference type="SAM" id="SignalP"/>
    </source>
</evidence>
<dbReference type="EMBL" id="ASGP02000002">
    <property type="protein sequence ID" value="KAH9521123.1"/>
    <property type="molecule type" value="Genomic_DNA"/>
</dbReference>
<feature type="region of interest" description="Disordered" evidence="1">
    <location>
        <begin position="344"/>
        <end position="384"/>
    </location>
</feature>
<keyword evidence="2" id="KW-0732">Signal</keyword>
<feature type="compositionally biased region" description="Polar residues" evidence="1">
    <location>
        <begin position="413"/>
        <end position="427"/>
    </location>
</feature>
<evidence type="ECO:0000313" key="4">
    <source>
        <dbReference type="Proteomes" id="UP000790347"/>
    </source>
</evidence>
<sequence>MSAVQTIYSLLFLLLLSSEQLIAQISNTNIDKILMLNKIIAANNKTISSAAERRKAVTIGLNRWIRPLTIQVPDVISNLLPSSSNIIKVHDTTTRSTNKTQTEKTTSSTKEMMNTNNNNPFMNYDPMKLLNDFDQQPNIFTKQPYTGTTGQSMLKYMPNSSSFLDEGTIGDMNGAMIPLNIMPTQMMNMMSLQQQQQQPQHYMDYGHHHQQTLWTRPINPSSLSSSRKPNMANFQSIESNGGRNRYVDNFSQSNNDDDSKVQQSPIKIESSKNYMSSPTSSSPWNDDDIKTTGNFGTTSSIGRHMDQSDKSNEKSPRPDDSVEKMNYYKKLFDSFDDDTNSFGDLFSSPTKHPQYHRNHNHNNQQSHSQDDYPQTQNHPESSHNEQADFFHESTMTKGLNQLESNDEHRTHSDSLMQQSHYSPNYFGNNENKKYLSAAASSIEPIIVPGPKGFSKEIKSNEQQKPPGLSLNSIPSMILPMMIRDTLPDHHIKTNHPRPVASRFKEFFKNLINTKL</sequence>
<feature type="region of interest" description="Disordered" evidence="1">
    <location>
        <begin position="93"/>
        <end position="113"/>
    </location>
</feature>
<feature type="compositionally biased region" description="Polar residues" evidence="1">
    <location>
        <begin position="291"/>
        <end position="301"/>
    </location>
</feature>
<comment type="caution">
    <text evidence="3">The sequence shown here is derived from an EMBL/GenBank/DDBJ whole genome shotgun (WGS) entry which is preliminary data.</text>
</comment>
<accession>A0A922L6J7</accession>
<feature type="chain" id="PRO_5037643794" evidence="2">
    <location>
        <begin position="24"/>
        <end position="515"/>
    </location>
</feature>
<feature type="compositionally biased region" description="Polar residues" evidence="1">
    <location>
        <begin position="261"/>
        <end position="284"/>
    </location>
</feature>
<organism evidence="3 4">
    <name type="scientific">Dermatophagoides farinae</name>
    <name type="common">American house dust mite</name>
    <dbReference type="NCBI Taxonomy" id="6954"/>
    <lineage>
        <taxon>Eukaryota</taxon>
        <taxon>Metazoa</taxon>
        <taxon>Ecdysozoa</taxon>
        <taxon>Arthropoda</taxon>
        <taxon>Chelicerata</taxon>
        <taxon>Arachnida</taxon>
        <taxon>Acari</taxon>
        <taxon>Acariformes</taxon>
        <taxon>Sarcoptiformes</taxon>
        <taxon>Astigmata</taxon>
        <taxon>Psoroptidia</taxon>
        <taxon>Analgoidea</taxon>
        <taxon>Pyroglyphidae</taxon>
        <taxon>Dermatophagoidinae</taxon>
        <taxon>Dermatophagoides</taxon>
    </lineage>
</organism>
<feature type="compositionally biased region" description="Low complexity" evidence="1">
    <location>
        <begin position="94"/>
        <end position="113"/>
    </location>
</feature>
<proteinExistence type="predicted"/>
<gene>
    <name evidence="3" type="ORF">DERF_004796</name>
</gene>
<reference evidence="3" key="1">
    <citation type="submission" date="2013-05" db="EMBL/GenBank/DDBJ databases">
        <authorList>
            <person name="Yim A.K.Y."/>
            <person name="Chan T.F."/>
            <person name="Ji K.M."/>
            <person name="Liu X.Y."/>
            <person name="Zhou J.W."/>
            <person name="Li R.Q."/>
            <person name="Yang K.Y."/>
            <person name="Li J."/>
            <person name="Li M."/>
            <person name="Law P.T.W."/>
            <person name="Wu Y.L."/>
            <person name="Cai Z.L."/>
            <person name="Qin H."/>
            <person name="Bao Y."/>
            <person name="Leung R.K.K."/>
            <person name="Ng P.K.S."/>
            <person name="Zou J."/>
            <person name="Zhong X.J."/>
            <person name="Ran P.X."/>
            <person name="Zhong N.S."/>
            <person name="Liu Z.G."/>
            <person name="Tsui S.K.W."/>
        </authorList>
    </citation>
    <scope>NUCLEOTIDE SEQUENCE</scope>
    <source>
        <strain evidence="3">Derf</strain>
        <tissue evidence="3">Whole organism</tissue>
    </source>
</reference>
<keyword evidence="4" id="KW-1185">Reference proteome</keyword>
<feature type="compositionally biased region" description="Polar residues" evidence="1">
    <location>
        <begin position="216"/>
        <end position="242"/>
    </location>
</feature>